<evidence type="ECO:0000259" key="1">
    <source>
        <dbReference type="PROSITE" id="PS50943"/>
    </source>
</evidence>
<organism evidence="2 3">
    <name type="scientific">Microcoleus asticus IPMA8</name>
    <dbReference type="NCBI Taxonomy" id="2563858"/>
    <lineage>
        <taxon>Bacteria</taxon>
        <taxon>Bacillati</taxon>
        <taxon>Cyanobacteriota</taxon>
        <taxon>Cyanophyceae</taxon>
        <taxon>Oscillatoriophycideae</taxon>
        <taxon>Oscillatoriales</taxon>
        <taxon>Microcoleaceae</taxon>
        <taxon>Microcoleus</taxon>
        <taxon>Microcoleus asticus</taxon>
    </lineage>
</organism>
<dbReference type="InterPro" id="IPR001387">
    <property type="entry name" value="Cro/C1-type_HTH"/>
</dbReference>
<comment type="caution">
    <text evidence="2">The sequence shown here is derived from an EMBL/GenBank/DDBJ whole genome shotgun (WGS) entry which is preliminary data.</text>
</comment>
<dbReference type="EMBL" id="SRRZ01000068">
    <property type="protein sequence ID" value="NQE35922.1"/>
    <property type="molecule type" value="Genomic_DNA"/>
</dbReference>
<gene>
    <name evidence="2" type="ORF">E5S67_03684</name>
</gene>
<name>A0ABX2CZV8_9CYAN</name>
<evidence type="ECO:0000313" key="3">
    <source>
        <dbReference type="Proteomes" id="UP000702425"/>
    </source>
</evidence>
<accession>A0ABX2CZV8</accession>
<dbReference type="SUPFAM" id="SSF47413">
    <property type="entry name" value="lambda repressor-like DNA-binding domains"/>
    <property type="match status" value="1"/>
</dbReference>
<reference evidence="2 3" key="1">
    <citation type="journal article" date="2020" name="Sci. Rep.">
        <title>A novel cyanobacterial geosmin producer, revising GeoA distribution and dispersion patterns in Bacteria.</title>
        <authorList>
            <person name="Churro C."/>
            <person name="Semedo-Aguiar A.P."/>
            <person name="Silva A.D."/>
            <person name="Pereira-Leal J.B."/>
            <person name="Leite R.B."/>
        </authorList>
    </citation>
    <scope>NUCLEOTIDE SEQUENCE [LARGE SCALE GENOMIC DNA]</scope>
    <source>
        <strain evidence="2 3">IPMA8</strain>
    </source>
</reference>
<dbReference type="PROSITE" id="PS50943">
    <property type="entry name" value="HTH_CROC1"/>
    <property type="match status" value="1"/>
</dbReference>
<evidence type="ECO:0000313" key="2">
    <source>
        <dbReference type="EMBL" id="NQE35922.1"/>
    </source>
</evidence>
<dbReference type="SMART" id="SM00530">
    <property type="entry name" value="HTH_XRE"/>
    <property type="match status" value="1"/>
</dbReference>
<dbReference type="InterPro" id="IPR039554">
    <property type="entry name" value="HigA2-like_HTH"/>
</dbReference>
<dbReference type="RefSeq" id="WP_172189677.1">
    <property type="nucleotide sequence ID" value="NZ_CAWPPK010000283.1"/>
</dbReference>
<keyword evidence="3" id="KW-1185">Reference proteome</keyword>
<sequence>MSKEMDIQVSSGNIFADLGMPNSDEMLMKAELVRQITEILSQRKLNQVQAAEVLGIDQPKVSALMRGKLTGFSTERLFRFLNALGCDVQIVVKQKLESPAAAGISVVSI</sequence>
<dbReference type="CDD" id="cd00093">
    <property type="entry name" value="HTH_XRE"/>
    <property type="match status" value="1"/>
</dbReference>
<feature type="domain" description="HTH cro/C1-type" evidence="1">
    <location>
        <begin position="36"/>
        <end position="91"/>
    </location>
</feature>
<protein>
    <recommendedName>
        <fullName evidence="1">HTH cro/C1-type domain-containing protein</fullName>
    </recommendedName>
</protein>
<dbReference type="Gene3D" id="1.10.260.40">
    <property type="entry name" value="lambda repressor-like DNA-binding domains"/>
    <property type="match status" value="1"/>
</dbReference>
<dbReference type="Proteomes" id="UP000702425">
    <property type="component" value="Unassembled WGS sequence"/>
</dbReference>
<dbReference type="InterPro" id="IPR010982">
    <property type="entry name" value="Lambda_DNA-bd_dom_sf"/>
</dbReference>
<proteinExistence type="predicted"/>
<dbReference type="Pfam" id="PF13744">
    <property type="entry name" value="HTH_37"/>
    <property type="match status" value="1"/>
</dbReference>